<name>A0ABC8U4Z5_9AQUA</name>
<keyword evidence="3" id="KW-1185">Reference proteome</keyword>
<evidence type="ECO:0008006" key="4">
    <source>
        <dbReference type="Google" id="ProtNLM"/>
    </source>
</evidence>
<dbReference type="AlphaFoldDB" id="A0ABC8U4Z5"/>
<keyword evidence="1" id="KW-0812">Transmembrane</keyword>
<dbReference type="PANTHER" id="PTHR33640:SF30">
    <property type="entry name" value="DUF4408 DOMAIN-CONTAINING PROTEIN"/>
    <property type="match status" value="1"/>
</dbReference>
<proteinExistence type="predicted"/>
<evidence type="ECO:0000313" key="2">
    <source>
        <dbReference type="EMBL" id="CAK9176390.1"/>
    </source>
</evidence>
<feature type="transmembrane region" description="Helical" evidence="1">
    <location>
        <begin position="29"/>
        <end position="46"/>
    </location>
</feature>
<evidence type="ECO:0000313" key="3">
    <source>
        <dbReference type="Proteomes" id="UP001642360"/>
    </source>
</evidence>
<gene>
    <name evidence="2" type="ORF">ILEXP_LOCUS46246</name>
</gene>
<dbReference type="EMBL" id="CAUOFW020006824">
    <property type="protein sequence ID" value="CAK9176390.1"/>
    <property type="molecule type" value="Genomic_DNA"/>
</dbReference>
<sequence length="256" mass="29512">MSSIDVDYVKIEKAKAIARYRRFRKIAKLFQMLEIIVALSLLSWSTTRLPAVMKISGEYVMRVSVYLLSPHAIFLIGNAIIIALVVLSRQNYAGYNTGNADMYDDYVRHSEIQQRVADPPDGEILPSSLAPETERKTDDDYNNCKQIVCLENAVSQPQCDAVTDAIEEATKQIRRFQRTQSEKLKREIAVKPRRELRRSETETRDIVVISGERRTMMASLDNVDSLSNEEFRLTIDAYIEKHQRFFKAQTLEEQKQ</sequence>
<keyword evidence="1" id="KW-1133">Transmembrane helix</keyword>
<accession>A0ABC8U4Z5</accession>
<evidence type="ECO:0000256" key="1">
    <source>
        <dbReference type="SAM" id="Phobius"/>
    </source>
</evidence>
<protein>
    <recommendedName>
        <fullName evidence="4">DUF4408 domain-containing protein</fullName>
    </recommendedName>
</protein>
<dbReference type="Proteomes" id="UP001642360">
    <property type="component" value="Unassembled WGS sequence"/>
</dbReference>
<dbReference type="PANTHER" id="PTHR33640">
    <property type="entry name" value="TRANSMEMBRANE PROTEIN"/>
    <property type="match status" value="1"/>
</dbReference>
<organism evidence="2 3">
    <name type="scientific">Ilex paraguariensis</name>
    <name type="common">yerba mate</name>
    <dbReference type="NCBI Taxonomy" id="185542"/>
    <lineage>
        <taxon>Eukaryota</taxon>
        <taxon>Viridiplantae</taxon>
        <taxon>Streptophyta</taxon>
        <taxon>Embryophyta</taxon>
        <taxon>Tracheophyta</taxon>
        <taxon>Spermatophyta</taxon>
        <taxon>Magnoliopsida</taxon>
        <taxon>eudicotyledons</taxon>
        <taxon>Gunneridae</taxon>
        <taxon>Pentapetalae</taxon>
        <taxon>asterids</taxon>
        <taxon>campanulids</taxon>
        <taxon>Aquifoliales</taxon>
        <taxon>Aquifoliaceae</taxon>
        <taxon>Ilex</taxon>
    </lineage>
</organism>
<keyword evidence="1" id="KW-0472">Membrane</keyword>
<reference evidence="2 3" key="1">
    <citation type="submission" date="2024-02" db="EMBL/GenBank/DDBJ databases">
        <authorList>
            <person name="Vignale AGUSTIN F."/>
            <person name="Sosa J E."/>
            <person name="Modenutti C."/>
        </authorList>
    </citation>
    <scope>NUCLEOTIDE SEQUENCE [LARGE SCALE GENOMIC DNA]</scope>
</reference>
<feature type="transmembrane region" description="Helical" evidence="1">
    <location>
        <begin position="66"/>
        <end position="87"/>
    </location>
</feature>
<comment type="caution">
    <text evidence="2">The sequence shown here is derived from an EMBL/GenBank/DDBJ whole genome shotgun (WGS) entry which is preliminary data.</text>
</comment>